<name>A0A840BN42_9RHOO</name>
<accession>A0A840BN42</accession>
<proteinExistence type="predicted"/>
<sequence>MKQRHLFRHGQACAFLLALAVISSPELRAFVLVADYIGVEMLLLLGGLYFRSHSPVLQFAVYAAWRWSMRFGAGAIHAALRGARYVQLVGPVSQSAAELLCSGAAWRSAFGTFQPRRSFAHVAAR</sequence>
<evidence type="ECO:0000313" key="2">
    <source>
        <dbReference type="Proteomes" id="UP000561045"/>
    </source>
</evidence>
<reference evidence="1 2" key="1">
    <citation type="submission" date="2020-08" db="EMBL/GenBank/DDBJ databases">
        <title>Genomic Encyclopedia of Type Strains, Phase IV (KMG-IV): sequencing the most valuable type-strain genomes for metagenomic binning, comparative biology and taxonomic classification.</title>
        <authorList>
            <person name="Goeker M."/>
        </authorList>
    </citation>
    <scope>NUCLEOTIDE SEQUENCE [LARGE SCALE GENOMIC DNA]</scope>
    <source>
        <strain evidence="1 2">DSM 106739</strain>
    </source>
</reference>
<protein>
    <submittedName>
        <fullName evidence="1">Uncharacterized protein</fullName>
    </submittedName>
</protein>
<dbReference type="RefSeq" id="WP_183635000.1">
    <property type="nucleotide sequence ID" value="NZ_BAABLE010000005.1"/>
</dbReference>
<keyword evidence="2" id="KW-1185">Reference proteome</keyword>
<dbReference type="EMBL" id="JACIET010000002">
    <property type="protein sequence ID" value="MBB4013082.1"/>
    <property type="molecule type" value="Genomic_DNA"/>
</dbReference>
<dbReference type="AlphaFoldDB" id="A0A840BN42"/>
<dbReference type="Proteomes" id="UP000561045">
    <property type="component" value="Unassembled WGS sequence"/>
</dbReference>
<organism evidence="1 2">
    <name type="scientific">Niveibacterium umoris</name>
    <dbReference type="NCBI Taxonomy" id="1193620"/>
    <lineage>
        <taxon>Bacteria</taxon>
        <taxon>Pseudomonadati</taxon>
        <taxon>Pseudomonadota</taxon>
        <taxon>Betaproteobacteria</taxon>
        <taxon>Rhodocyclales</taxon>
        <taxon>Rhodocyclaceae</taxon>
        <taxon>Niveibacterium</taxon>
    </lineage>
</organism>
<evidence type="ECO:0000313" key="1">
    <source>
        <dbReference type="EMBL" id="MBB4013082.1"/>
    </source>
</evidence>
<comment type="caution">
    <text evidence="1">The sequence shown here is derived from an EMBL/GenBank/DDBJ whole genome shotgun (WGS) entry which is preliminary data.</text>
</comment>
<gene>
    <name evidence="1" type="ORF">GGR36_002428</name>
</gene>